<reference evidence="2" key="1">
    <citation type="submission" date="2022-01" db="EMBL/GenBank/DDBJ databases">
        <authorList>
            <person name="Criscuolo A."/>
        </authorList>
    </citation>
    <scope>NUCLEOTIDE SEQUENCE</scope>
    <source>
        <strain evidence="2">CIP111891</strain>
    </source>
</reference>
<accession>A0ABM9CDP8</accession>
<dbReference type="Gene3D" id="1.50.10.20">
    <property type="match status" value="1"/>
</dbReference>
<organism evidence="2 3">
    <name type="scientific">Paenibacillus allorhizoplanae</name>
    <dbReference type="NCBI Taxonomy" id="2905648"/>
    <lineage>
        <taxon>Bacteria</taxon>
        <taxon>Bacillati</taxon>
        <taxon>Bacillota</taxon>
        <taxon>Bacilli</taxon>
        <taxon>Bacillales</taxon>
        <taxon>Paenibacillaceae</taxon>
        <taxon>Paenibacillus</taxon>
    </lineage>
</organism>
<keyword evidence="3" id="KW-1185">Reference proteome</keyword>
<dbReference type="InterPro" id="IPR008928">
    <property type="entry name" value="6-hairpin_glycosidase_sf"/>
</dbReference>
<dbReference type="Pfam" id="PF03422">
    <property type="entry name" value="CBM_6"/>
    <property type="match status" value="1"/>
</dbReference>
<dbReference type="Gene3D" id="2.60.120.260">
    <property type="entry name" value="Galactose-binding domain-like"/>
    <property type="match status" value="1"/>
</dbReference>
<dbReference type="InterPro" id="IPR008979">
    <property type="entry name" value="Galactose-bd-like_sf"/>
</dbReference>
<dbReference type="InterPro" id="IPR005198">
    <property type="entry name" value="Glyco_hydro_76"/>
</dbReference>
<sequence length="522" mass="57091">MSLVQRTAAKWVSMCLVMVLFLTVWGGANRASAFTTANADTAMTSFVTTFYDASAKYFYTNSDHQIQAAHAYGPNGGLYTDFWWEAQLWETVMDAYQRTGISTYRTMIDDIYTGFNAKYTNMVANQFNDDLGWWALACLRAYEITGTQEYLNRGSFLFDHVYASWDTSYYGGGIWWRSDAQNPATSTNAQKNMATNAPMVMTAIKLKNAYNNASYLTKAQQIYSWIQTKLVNGSKVNDHMEGTGAGIVKDWDFTYNYGTYLGAATALYMATGTASYLTDANNAANYVINKMTSATTLLYEGENDAPGFKMVFARNLNQLRVQASQSQYLNFLQQNATQAWNHRRTSDGIIGSDWTAPTGSSYVQSLAAAAGASILQLAPADNYTGNIAGNGVYEAENARRTLVSGSGMINESTQTGFNGRGYVAGWNTNGTTIDFYVNQNTAGTKTITFRYAAAAGNASRYVNVNGVDVAANLTFNGTSNWSTWNTVSLTVSLAAGSNTIRLGFASSKGNTNYLNIDQLSGL</sequence>
<dbReference type="InterPro" id="IPR005084">
    <property type="entry name" value="CBM6"/>
</dbReference>
<dbReference type="PROSITE" id="PS51175">
    <property type="entry name" value="CBM6"/>
    <property type="match status" value="1"/>
</dbReference>
<dbReference type="PANTHER" id="PTHR47791">
    <property type="entry name" value="MEIOTICALLY UP-REGULATED GENE 191 PROTEIN"/>
    <property type="match status" value="1"/>
</dbReference>
<dbReference type="RefSeq" id="WP_236288962.1">
    <property type="nucleotide sequence ID" value="NZ_CAKMMW010000009.1"/>
</dbReference>
<dbReference type="SUPFAM" id="SSF48208">
    <property type="entry name" value="Six-hairpin glycosidases"/>
    <property type="match status" value="1"/>
</dbReference>
<evidence type="ECO:0000259" key="1">
    <source>
        <dbReference type="PROSITE" id="PS51175"/>
    </source>
</evidence>
<evidence type="ECO:0000313" key="2">
    <source>
        <dbReference type="EMBL" id="CAH1209796.1"/>
    </source>
</evidence>
<dbReference type="InterPro" id="IPR053169">
    <property type="entry name" value="MUG_Protein"/>
</dbReference>
<dbReference type="PANTHER" id="PTHR47791:SF3">
    <property type="entry name" value="MEIOTICALLY UP-REGULATED GENE 191 PROTEIN"/>
    <property type="match status" value="1"/>
</dbReference>
<protein>
    <recommendedName>
        <fullName evidence="1">CBM6 domain-containing protein</fullName>
    </recommendedName>
</protein>
<proteinExistence type="predicted"/>
<gene>
    <name evidence="2" type="ORF">PAECIP111891_03410</name>
</gene>
<name>A0ABM9CDP8_9BACL</name>
<dbReference type="EMBL" id="CAKMMW010000009">
    <property type="protein sequence ID" value="CAH1209796.1"/>
    <property type="molecule type" value="Genomic_DNA"/>
</dbReference>
<dbReference type="SUPFAM" id="SSF49785">
    <property type="entry name" value="Galactose-binding domain-like"/>
    <property type="match status" value="1"/>
</dbReference>
<feature type="domain" description="CBM6" evidence="1">
    <location>
        <begin position="391"/>
        <end position="522"/>
    </location>
</feature>
<comment type="caution">
    <text evidence="2">The sequence shown here is derived from an EMBL/GenBank/DDBJ whole genome shotgun (WGS) entry which is preliminary data.</text>
</comment>
<evidence type="ECO:0000313" key="3">
    <source>
        <dbReference type="Proteomes" id="UP000838821"/>
    </source>
</evidence>
<dbReference type="Proteomes" id="UP000838821">
    <property type="component" value="Unassembled WGS sequence"/>
</dbReference>
<dbReference type="Pfam" id="PF03663">
    <property type="entry name" value="Glyco_hydro_76"/>
    <property type="match status" value="1"/>
</dbReference>